<dbReference type="PANTHER" id="PTHR35807:SF1">
    <property type="entry name" value="TRANSCRIPTIONAL REGULATOR REDD"/>
    <property type="match status" value="1"/>
</dbReference>
<dbReference type="Gene3D" id="3.40.50.300">
    <property type="entry name" value="P-loop containing nucleotide triphosphate hydrolases"/>
    <property type="match status" value="1"/>
</dbReference>
<evidence type="ECO:0000313" key="7">
    <source>
        <dbReference type="EMBL" id="GHH37794.1"/>
    </source>
</evidence>
<evidence type="ECO:0000259" key="6">
    <source>
        <dbReference type="PROSITE" id="PS51755"/>
    </source>
</evidence>
<keyword evidence="2" id="KW-0805">Transcription regulation</keyword>
<dbReference type="CDD" id="cd00383">
    <property type="entry name" value="trans_reg_C"/>
    <property type="match status" value="1"/>
</dbReference>
<reference evidence="8" key="1">
    <citation type="journal article" date="2019" name="Int. J. Syst. Evol. Microbiol.">
        <title>The Global Catalogue of Microorganisms (GCM) 10K type strain sequencing project: providing services to taxonomists for standard genome sequencing and annotation.</title>
        <authorList>
            <consortium name="The Broad Institute Genomics Platform"/>
            <consortium name="The Broad Institute Genome Sequencing Center for Infectious Disease"/>
            <person name="Wu L."/>
            <person name="Ma J."/>
        </authorList>
    </citation>
    <scope>NUCLEOTIDE SEQUENCE [LARGE SCALE GENOMIC DNA]</scope>
    <source>
        <strain evidence="8">CGMCC 4.7367</strain>
    </source>
</reference>
<dbReference type="SMART" id="SM00862">
    <property type="entry name" value="Trans_reg_C"/>
    <property type="match status" value="1"/>
</dbReference>
<dbReference type="SMART" id="SM01043">
    <property type="entry name" value="BTAD"/>
    <property type="match status" value="1"/>
</dbReference>
<dbReference type="EMBL" id="BNAR01000003">
    <property type="protein sequence ID" value="GHH37794.1"/>
    <property type="molecule type" value="Genomic_DNA"/>
</dbReference>
<dbReference type="InterPro" id="IPR001867">
    <property type="entry name" value="OmpR/PhoB-type_DNA-bd"/>
</dbReference>
<dbReference type="InterPro" id="IPR042197">
    <property type="entry name" value="Apaf_helical"/>
</dbReference>
<feature type="DNA-binding region" description="OmpR/PhoB-type" evidence="5">
    <location>
        <begin position="1"/>
        <end position="95"/>
    </location>
</feature>
<evidence type="ECO:0000256" key="1">
    <source>
        <dbReference type="ARBA" id="ARBA00005820"/>
    </source>
</evidence>
<dbReference type="Pfam" id="PF00486">
    <property type="entry name" value="Trans_reg_C"/>
    <property type="match status" value="1"/>
</dbReference>
<dbReference type="InterPro" id="IPR027417">
    <property type="entry name" value="P-loop_NTPase"/>
</dbReference>
<dbReference type="PANTHER" id="PTHR35807">
    <property type="entry name" value="TRANSCRIPTIONAL REGULATOR REDD-RELATED"/>
    <property type="match status" value="1"/>
</dbReference>
<dbReference type="InterPro" id="IPR005158">
    <property type="entry name" value="BTAD"/>
</dbReference>
<dbReference type="SUPFAM" id="SSF48452">
    <property type="entry name" value="TPR-like"/>
    <property type="match status" value="2"/>
</dbReference>
<evidence type="ECO:0000256" key="5">
    <source>
        <dbReference type="PROSITE-ProRule" id="PRU01091"/>
    </source>
</evidence>
<comment type="caution">
    <text evidence="7">The sequence shown here is derived from an EMBL/GenBank/DDBJ whole genome shotgun (WGS) entry which is preliminary data.</text>
</comment>
<name>A0ABQ3MAI8_9PSEU</name>
<dbReference type="InterPro" id="IPR036388">
    <property type="entry name" value="WH-like_DNA-bd_sf"/>
</dbReference>
<proteinExistence type="inferred from homology"/>
<dbReference type="InterPro" id="IPR051677">
    <property type="entry name" value="AfsR-DnrI-RedD_regulator"/>
</dbReference>
<dbReference type="PROSITE" id="PS51755">
    <property type="entry name" value="OMPR_PHOB"/>
    <property type="match status" value="1"/>
</dbReference>
<dbReference type="InterPro" id="IPR016032">
    <property type="entry name" value="Sig_transdc_resp-reg_C-effctor"/>
</dbReference>
<dbReference type="SUPFAM" id="SSF46894">
    <property type="entry name" value="C-terminal effector domain of the bipartite response regulators"/>
    <property type="match status" value="1"/>
</dbReference>
<dbReference type="InterPro" id="IPR011990">
    <property type="entry name" value="TPR-like_helical_dom_sf"/>
</dbReference>
<dbReference type="PRINTS" id="PR00364">
    <property type="entry name" value="DISEASERSIST"/>
</dbReference>
<accession>A0ABQ3MAI8</accession>
<keyword evidence="4" id="KW-0804">Transcription</keyword>
<dbReference type="Proteomes" id="UP000605568">
    <property type="component" value="Unassembled WGS sequence"/>
</dbReference>
<keyword evidence="3 5" id="KW-0238">DNA-binding</keyword>
<organism evidence="7 8">
    <name type="scientific">Lentzea cavernae</name>
    <dbReference type="NCBI Taxonomy" id="2020703"/>
    <lineage>
        <taxon>Bacteria</taxon>
        <taxon>Bacillati</taxon>
        <taxon>Actinomycetota</taxon>
        <taxon>Actinomycetes</taxon>
        <taxon>Pseudonocardiales</taxon>
        <taxon>Pseudonocardiaceae</taxon>
        <taxon>Lentzea</taxon>
    </lineage>
</organism>
<evidence type="ECO:0000256" key="3">
    <source>
        <dbReference type="ARBA" id="ARBA00023125"/>
    </source>
</evidence>
<evidence type="ECO:0000256" key="2">
    <source>
        <dbReference type="ARBA" id="ARBA00023015"/>
    </source>
</evidence>
<evidence type="ECO:0000256" key="4">
    <source>
        <dbReference type="ARBA" id="ARBA00023163"/>
    </source>
</evidence>
<sequence length="885" mass="96561">MVNVEFRVLGPLEVLLDGEQVPVPAGRVQALLATLLLRPNQFVSVDELVERLWDGEPPTAGRAHKTLHMVVTRLRKALGAANRVRTVPGGYRFDVDPDELDLLRFRAMVAAQDFTTATSLWRGPVLGGVASDSLHREDVPGLEAERLDALESRIGADLHRGLGRELVAELKSLVTDHPLRESFWRQLMLALCRAGQQAEALATYQRVREKLADELGVDPGPALRELHEQVLRGEVPAGGRQVPRQLPAGVRNFVGRDDELGLLGTAGGVTVVHGVGGVGKTALALRWAAGAREDFPDGDLHLNLRGFDPEAHPVDPAAAAETLLVGLGVDKVPATPDARFALLRTTLVDRRMLLVLDNAASARQVLPLLPGAPGVRVLITSRNQLRALVSQHDATSIGLRQLDLDAALALLAAVLGAGRLDAEPGAAREIVERCAGLPLALRVFAERVARFPDVSLVEFVAELEEARLDALTDYDDVDVRAVFSWSYKALDAESARMFRLLSVHPGVDFDVNAAASLAGVTAAQARRLLERLVADHLVQSRTPGRYDLHDLLRAYSAELCGDDEEAALRLTEWYVHTLENATSRDSARIVLRADPVASGVAPQTFSSWHDTQRWRRQEWTNLKAVAFAALSRGWERHAVQIPVHLLSYLVIDHLHRHDAVELFEAVRGLGSAKEQGLVHTKLAVLYDLIGRPEDALRSFEVGLPLVRAKGERVSIAGVLGNISKVYSALGRREEAETYLRESLAIAAEIGDRNLQIIGHCNLASRFNRAEQWEKALKETDLAAPLAAQHGDEFLVVRVRAYRAAALAGWGRYTEAEPELRAVVDFMKGVGDTDGVTDGLGLIGDVLVGQGRLREAAEAWQEAVDVYRSRNDPRADGLAARVEALR</sequence>
<gene>
    <name evidence="7" type="ORF">GCM10017774_27170</name>
</gene>
<dbReference type="SUPFAM" id="SSF52540">
    <property type="entry name" value="P-loop containing nucleoside triphosphate hydrolases"/>
    <property type="match status" value="1"/>
</dbReference>
<dbReference type="CDD" id="cd15831">
    <property type="entry name" value="BTAD"/>
    <property type="match status" value="1"/>
</dbReference>
<dbReference type="Pfam" id="PF03704">
    <property type="entry name" value="BTAD"/>
    <property type="match status" value="1"/>
</dbReference>
<dbReference type="RefSeq" id="WP_191298209.1">
    <property type="nucleotide sequence ID" value="NZ_BNAR01000003.1"/>
</dbReference>
<dbReference type="Gene3D" id="1.10.8.430">
    <property type="entry name" value="Helical domain of apoptotic protease-activating factors"/>
    <property type="match status" value="1"/>
</dbReference>
<dbReference type="Gene3D" id="1.10.10.10">
    <property type="entry name" value="Winged helix-like DNA-binding domain superfamily/Winged helix DNA-binding domain"/>
    <property type="match status" value="2"/>
</dbReference>
<dbReference type="SMART" id="SM00028">
    <property type="entry name" value="TPR"/>
    <property type="match status" value="4"/>
</dbReference>
<dbReference type="Pfam" id="PF13181">
    <property type="entry name" value="TPR_8"/>
    <property type="match status" value="1"/>
</dbReference>
<dbReference type="InterPro" id="IPR019734">
    <property type="entry name" value="TPR_rpt"/>
</dbReference>
<evidence type="ECO:0000313" key="8">
    <source>
        <dbReference type="Proteomes" id="UP000605568"/>
    </source>
</evidence>
<comment type="similarity">
    <text evidence="1">Belongs to the AfsR/DnrI/RedD regulatory family.</text>
</comment>
<keyword evidence="8" id="KW-1185">Reference proteome</keyword>
<feature type="domain" description="OmpR/PhoB-type" evidence="6">
    <location>
        <begin position="1"/>
        <end position="95"/>
    </location>
</feature>
<dbReference type="Gene3D" id="1.25.40.10">
    <property type="entry name" value="Tetratricopeptide repeat domain"/>
    <property type="match status" value="3"/>
</dbReference>
<protein>
    <submittedName>
        <fullName evidence="7">SARP family transcriptional regulator</fullName>
    </submittedName>
</protein>